<evidence type="ECO:0000313" key="15">
    <source>
        <dbReference type="Proteomes" id="UP000095280"/>
    </source>
</evidence>
<evidence type="ECO:0000256" key="6">
    <source>
        <dbReference type="ARBA" id="ARBA00023098"/>
    </source>
</evidence>
<keyword evidence="7 13" id="KW-0472">Membrane</keyword>
<comment type="pathway">
    <text evidence="1">Lipid metabolism.</text>
</comment>
<comment type="subcellular location">
    <molecule>Phosphatidylserine decarboxylase alpha chain</molecule>
    <subcellularLocation>
        <location evidence="13">Mitochondrion inner membrane</location>
        <topology evidence="13">Peripheral membrane protein</topology>
        <orientation evidence="13">Intermembrane side</orientation>
    </subcellularLocation>
    <text evidence="13">Anchored to the mitochondrial inner membrane through its interaction with the integral membrane beta chain.</text>
</comment>
<comment type="cofactor">
    <cofactor evidence="13">
        <name>pyruvate</name>
        <dbReference type="ChEBI" id="CHEBI:15361"/>
    </cofactor>
    <text evidence="13">Binds 1 pyruvoyl group covalently per subunit.</text>
</comment>
<feature type="site" description="Cleavage (non-hydrolytic); by autocatalysis" evidence="13">
    <location>
        <begin position="324"/>
        <end position="325"/>
    </location>
</feature>
<comment type="similarity">
    <text evidence="13">Belongs to the phosphatidylserine decarboxylase family. PSD-B subfamily. Eukaryotic type I sub-subfamily.</text>
</comment>
<dbReference type="InterPro" id="IPR033177">
    <property type="entry name" value="PSD-B"/>
</dbReference>
<accession>A0A1I8INB4</accession>
<keyword evidence="5 13" id="KW-1133">Transmembrane helix</keyword>
<name>A0A1I8INB4_9PLAT</name>
<evidence type="ECO:0000256" key="5">
    <source>
        <dbReference type="ARBA" id="ARBA00022989"/>
    </source>
</evidence>
<comment type="PTM">
    <text evidence="13">Is synthesized initially as an inactive proenzyme. Formation of the active enzyme involves a self-maturation process in which the active site pyruvoyl group is generated from an internal serine residue via an autocatalytic post-translational modification. Two non-identical subunits are generated from the proenzyme in this reaction, and the pyruvate is formed at the N-terminus of the alpha chain, which is derived from the carboxyl end of the proenzyme. The autoendoproteolytic cleavage occurs by a canonical serine protease mechanism, in which the side chain hydroxyl group of the serine supplies its oxygen atom to form the C-terminus of the beta chain, while the remainder of the serine residue undergoes an oxidative deamination to produce ammonia and the pyruvoyl prosthetic group on the alpha chain. During this reaction, the Ser that is part of the protease active site of the proenzyme becomes the pyruvoyl prosthetic group, which constitutes an essential element of the active site of the mature decarboxylase.</text>
</comment>
<dbReference type="GO" id="GO:0016540">
    <property type="term" value="P:protein autoprocessing"/>
    <property type="evidence" value="ECO:0007669"/>
    <property type="project" value="UniProtKB-UniRule"/>
</dbReference>
<feature type="active site" description="Charge relay system; for autoendoproteolytic cleavage activity" evidence="13">
    <location>
        <position position="325"/>
    </location>
</feature>
<dbReference type="PANTHER" id="PTHR10067">
    <property type="entry name" value="PHOSPHATIDYLSERINE DECARBOXYLASE"/>
    <property type="match status" value="1"/>
</dbReference>
<organism evidence="15 16">
    <name type="scientific">Macrostomum lignano</name>
    <dbReference type="NCBI Taxonomy" id="282301"/>
    <lineage>
        <taxon>Eukaryota</taxon>
        <taxon>Metazoa</taxon>
        <taxon>Spiralia</taxon>
        <taxon>Lophotrochozoa</taxon>
        <taxon>Platyhelminthes</taxon>
        <taxon>Rhabditophora</taxon>
        <taxon>Macrostomorpha</taxon>
        <taxon>Macrostomida</taxon>
        <taxon>Macrostomidae</taxon>
        <taxon>Macrostomum</taxon>
    </lineage>
</organism>
<evidence type="ECO:0000256" key="1">
    <source>
        <dbReference type="ARBA" id="ARBA00005189"/>
    </source>
</evidence>
<dbReference type="WBParaSite" id="maker-uti_cns_0014669-snap-gene-0.3-mRNA-1">
    <property type="protein sequence ID" value="maker-uti_cns_0014669-snap-gene-0.3-mRNA-1"/>
    <property type="gene ID" value="maker-uti_cns_0014669-snap-gene-0.3"/>
</dbReference>
<sequence length="506" mass="55898">MFKYMLIPVQSAMRIIKMMTIASASGTIAYSSWLAFRPLTNEEKANWNAIYMEDSSIRLRVYRRLPLNALSRLWGRCQHVELPEFARQPAYSLYARLFHCNLTEVANSDLTGYRNLSEFFRRELRPDARPVAAKVGLVAPADGLVLHLGRAEPDGRLEQVKGVDYTLQSFLGPLSSDNSNPRLPDSEYYSRLKTHSSGSSLYHCVIYLSPGDYHRFHSPTDWQASRRRHYPGYLMSVSPGVAGLVRGLFCLNERAVFTGSWRHGFFAYAAVGATNVGNIRVYADQDLVTNAGGPLAPYRDLDLQSKQGGLRLSKGELFGEFDLGSTIVLVFEAPDNFEFKVHPGQRVRVGEALSNFRPAAGSSGTGDLQNCSNRLRLLMLLVVWLSLEYWRSSDLTLAFISTANGSASANFASRLLSSRTSVFRIASALILPGVVAGVCVTTGAAPVILVDAERRRHAHGVSLCQQNLLYTQRRPTAATVSFSIAFIAISCGLCLRWQSGCTGGVF</sequence>
<keyword evidence="13" id="KW-0496">Mitochondrion</keyword>
<proteinExistence type="inferred from homology"/>
<keyword evidence="13" id="KW-0999">Mitochondrion inner membrane</keyword>
<comment type="subcellular location">
    <molecule>Phosphatidylserine decarboxylase beta chain</molecule>
    <subcellularLocation>
        <location evidence="13">Mitochondrion inner membrane</location>
        <topology evidence="13">Single-pass membrane protein</topology>
        <orientation evidence="13">Intermembrane side</orientation>
    </subcellularLocation>
</comment>
<evidence type="ECO:0000256" key="3">
    <source>
        <dbReference type="ARBA" id="ARBA00022692"/>
    </source>
</evidence>
<feature type="active site" description="Charge relay system; for autoendoproteolytic cleavage activity" evidence="13">
    <location>
        <position position="142"/>
    </location>
</feature>
<feature type="transmembrane region" description="Helical" evidence="14">
    <location>
        <begin position="425"/>
        <end position="450"/>
    </location>
</feature>
<dbReference type="NCBIfam" id="TIGR00163">
    <property type="entry name" value="PS_decarb"/>
    <property type="match status" value="1"/>
</dbReference>
<reference evidence="16" key="1">
    <citation type="submission" date="2016-11" db="UniProtKB">
        <authorList>
            <consortium name="WormBaseParasite"/>
        </authorList>
    </citation>
    <scope>IDENTIFICATION</scope>
</reference>
<protein>
    <recommendedName>
        <fullName evidence="13">Phosphatidylserine decarboxylase proenzyme, mitochondrial</fullName>
        <ecNumber evidence="13">4.1.1.65</ecNumber>
    </recommendedName>
    <component>
        <recommendedName>
            <fullName evidence="13">Phosphatidylserine decarboxylase beta chain</fullName>
        </recommendedName>
    </component>
    <component>
        <recommendedName>
            <fullName evidence="13">Phosphatidylserine decarboxylase alpha chain</fullName>
        </recommendedName>
    </component>
</protein>
<evidence type="ECO:0000256" key="7">
    <source>
        <dbReference type="ARBA" id="ARBA00023136"/>
    </source>
</evidence>
<comment type="function">
    <text evidence="12">Catalyzes the formation of phosphatidylethanolamine (PtdEtn) from phosphatidylserine (PtdSer). Plays a central role in phospholipid metabolism and in the interorganelle trafficking of phosphatidylserine. May be involved in lipid droplet biogenesis at the endoplasmic reticulum membrane.</text>
</comment>
<keyword evidence="10 13" id="KW-1208">Phospholipid metabolism</keyword>
<comment type="subunit">
    <text evidence="13">Heterodimer of a large membrane-associated beta subunit and a small pyruvoyl-containing alpha subunit.</text>
</comment>
<dbReference type="InterPro" id="IPR003817">
    <property type="entry name" value="PS_Dcarbxylase"/>
</dbReference>
<keyword evidence="4 13" id="KW-0210">Decarboxylase</keyword>
<feature type="transmembrane region" description="Helical" evidence="14">
    <location>
        <begin position="477"/>
        <end position="498"/>
    </location>
</feature>
<keyword evidence="3 13" id="KW-0812">Transmembrane</keyword>
<keyword evidence="13" id="KW-0865">Zymogen</keyword>
<keyword evidence="8 13" id="KW-0594">Phospholipid biosynthesis</keyword>
<keyword evidence="11 13" id="KW-0670">Pyruvate</keyword>
<evidence type="ECO:0000256" key="9">
    <source>
        <dbReference type="ARBA" id="ARBA00023239"/>
    </source>
</evidence>
<comment type="pathway">
    <text evidence="13">Phospholipid metabolism; phosphatidylethanolamine biosynthesis; phosphatidylethanolamine from CDP-diacylglycerol: step 2/2.</text>
</comment>
<dbReference type="Proteomes" id="UP000095280">
    <property type="component" value="Unplaced"/>
</dbReference>
<dbReference type="GO" id="GO:0006646">
    <property type="term" value="P:phosphatidylethanolamine biosynthetic process"/>
    <property type="evidence" value="ECO:0007669"/>
    <property type="project" value="UniProtKB-UniRule"/>
</dbReference>
<keyword evidence="9 13" id="KW-0456">Lyase</keyword>
<feature type="active site" description="Charge relay system; for autoendoproteolytic cleavage activity" evidence="13">
    <location>
        <position position="217"/>
    </location>
</feature>
<dbReference type="AlphaFoldDB" id="A0A1I8INB4"/>
<feature type="modified residue" description="Pyruvic acid (Ser); by autocatalysis" evidence="13">
    <location>
        <position position="325"/>
    </location>
</feature>
<dbReference type="GO" id="GO:0005743">
    <property type="term" value="C:mitochondrial inner membrane"/>
    <property type="evidence" value="ECO:0007669"/>
    <property type="project" value="UniProtKB-SubCell"/>
</dbReference>
<feature type="topological domain" description="Mitochondrial matrix" evidence="13">
    <location>
        <begin position="1"/>
        <end position="19"/>
    </location>
</feature>
<evidence type="ECO:0000256" key="8">
    <source>
        <dbReference type="ARBA" id="ARBA00023209"/>
    </source>
</evidence>
<dbReference type="InterPro" id="IPR033661">
    <property type="entry name" value="PSD_type1_euk"/>
</dbReference>
<dbReference type="Pfam" id="PF02666">
    <property type="entry name" value="PS_Dcarbxylase"/>
    <property type="match status" value="1"/>
</dbReference>
<evidence type="ECO:0000256" key="11">
    <source>
        <dbReference type="ARBA" id="ARBA00023317"/>
    </source>
</evidence>
<keyword evidence="2 13" id="KW-0444">Lipid biosynthesis</keyword>
<dbReference type="PANTHER" id="PTHR10067:SF6">
    <property type="entry name" value="PHOSPHATIDYLSERINE DECARBOXYLASE PROENZYME, MITOCHONDRIAL"/>
    <property type="match status" value="1"/>
</dbReference>
<feature type="active site" description="Schiff-base intermediate with substrate; via pyruvic acid; for decarboxylase activity" evidence="13">
    <location>
        <position position="325"/>
    </location>
</feature>
<dbReference type="UniPathway" id="UPA00558">
    <property type="reaction ID" value="UER00616"/>
</dbReference>
<dbReference type="HAMAP" id="MF_03208">
    <property type="entry name" value="PS_decarb_PSD_B_type1_euk"/>
    <property type="match status" value="1"/>
</dbReference>
<evidence type="ECO:0000256" key="10">
    <source>
        <dbReference type="ARBA" id="ARBA00023264"/>
    </source>
</evidence>
<comment type="catalytic activity">
    <reaction evidence="13">
        <text>a 1,2-diacyl-sn-glycero-3-phospho-L-serine + H(+) = a 1,2-diacyl-sn-glycero-3-phosphoethanolamine + CO2</text>
        <dbReference type="Rhea" id="RHEA:20828"/>
        <dbReference type="ChEBI" id="CHEBI:15378"/>
        <dbReference type="ChEBI" id="CHEBI:16526"/>
        <dbReference type="ChEBI" id="CHEBI:57262"/>
        <dbReference type="ChEBI" id="CHEBI:64612"/>
        <dbReference type="EC" id="4.1.1.65"/>
    </reaction>
</comment>
<evidence type="ECO:0000256" key="4">
    <source>
        <dbReference type="ARBA" id="ARBA00022793"/>
    </source>
</evidence>
<evidence type="ECO:0000256" key="14">
    <source>
        <dbReference type="SAM" id="Phobius"/>
    </source>
</evidence>
<dbReference type="EC" id="4.1.1.65" evidence="13"/>
<feature type="topological domain" description="Mitochondrial intermembrane" evidence="13">
    <location>
        <begin position="39"/>
        <end position="506"/>
    </location>
</feature>
<evidence type="ECO:0000256" key="12">
    <source>
        <dbReference type="ARBA" id="ARBA00045136"/>
    </source>
</evidence>
<keyword evidence="15" id="KW-1185">Reference proteome</keyword>
<evidence type="ECO:0000256" key="13">
    <source>
        <dbReference type="HAMAP-Rule" id="MF_03208"/>
    </source>
</evidence>
<evidence type="ECO:0000313" key="16">
    <source>
        <dbReference type="WBParaSite" id="maker-uti_cns_0014669-snap-gene-0.3-mRNA-1"/>
    </source>
</evidence>
<feature type="chain" id="PRO_5023519182" description="Phosphatidylserine decarboxylase beta chain" evidence="13">
    <location>
        <begin position="1"/>
        <end position="324"/>
    </location>
</feature>
<evidence type="ECO:0000256" key="2">
    <source>
        <dbReference type="ARBA" id="ARBA00022516"/>
    </source>
</evidence>
<feature type="chain" id="PRO_5023519181" description="Phosphatidylserine decarboxylase alpha chain" evidence="13">
    <location>
        <begin position="325"/>
        <end position="506"/>
    </location>
</feature>
<keyword evidence="6 13" id="KW-0443">Lipid metabolism</keyword>
<dbReference type="GO" id="GO:0004609">
    <property type="term" value="F:phosphatidylserine decarboxylase activity"/>
    <property type="evidence" value="ECO:0007669"/>
    <property type="project" value="UniProtKB-UniRule"/>
</dbReference>